<comment type="caution">
    <text evidence="1">The sequence shown here is derived from an EMBL/GenBank/DDBJ whole genome shotgun (WGS) entry which is preliminary data.</text>
</comment>
<sequence length="110" mass="12805">MFTLHLIKQAQKEILKMPTALRESTFEALKQLEQQGNQLKEPHVRDMGDGLKELRASSKDGISRSFFFFHIGKQIYVIHALHKKTQKTPKQDLDLAKQRMKAIKEQFNAK</sequence>
<reference evidence="1 2" key="1">
    <citation type="submission" date="2019-03" db="EMBL/GenBank/DDBJ databases">
        <title>Genomic Encyclopedia of Type Strains, Phase IV (KMG-IV): sequencing the most valuable type-strain genomes for metagenomic binning, comparative biology and taxonomic classification.</title>
        <authorList>
            <person name="Goeker M."/>
        </authorList>
    </citation>
    <scope>NUCLEOTIDE SEQUENCE [LARGE SCALE GENOMIC DNA]</scope>
    <source>
        <strain evidence="1 2">DSM 10053</strain>
    </source>
</reference>
<dbReference type="AlphaFoldDB" id="A0A4R1KZW2"/>
<keyword evidence="2" id="KW-1185">Reference proteome</keyword>
<protein>
    <submittedName>
        <fullName evidence="1">Phage-related protein</fullName>
    </submittedName>
</protein>
<dbReference type="RefSeq" id="WP_132301727.1">
    <property type="nucleotide sequence ID" value="NZ_CP170642.1"/>
</dbReference>
<dbReference type="EMBL" id="SMGJ01000003">
    <property type="protein sequence ID" value="TCK70093.1"/>
    <property type="molecule type" value="Genomic_DNA"/>
</dbReference>
<dbReference type="Pfam" id="PF05973">
    <property type="entry name" value="Gp49"/>
    <property type="match status" value="1"/>
</dbReference>
<evidence type="ECO:0000313" key="1">
    <source>
        <dbReference type="EMBL" id="TCK70093.1"/>
    </source>
</evidence>
<dbReference type="InterPro" id="IPR009241">
    <property type="entry name" value="HigB-like"/>
</dbReference>
<name>A0A4R1KZW2_9PAST</name>
<dbReference type="Proteomes" id="UP000295496">
    <property type="component" value="Unassembled WGS sequence"/>
</dbReference>
<proteinExistence type="predicted"/>
<organism evidence="1 2">
    <name type="scientific">Lonepinella koalarum</name>
    <dbReference type="NCBI Taxonomy" id="53417"/>
    <lineage>
        <taxon>Bacteria</taxon>
        <taxon>Pseudomonadati</taxon>
        <taxon>Pseudomonadota</taxon>
        <taxon>Gammaproteobacteria</taxon>
        <taxon>Pasteurellales</taxon>
        <taxon>Pasteurellaceae</taxon>
        <taxon>Lonepinella</taxon>
    </lineage>
</organism>
<gene>
    <name evidence="1" type="ORF">EV692_1319</name>
</gene>
<evidence type="ECO:0000313" key="2">
    <source>
        <dbReference type="Proteomes" id="UP000295496"/>
    </source>
</evidence>
<accession>A0A4R1KZW2</accession>